<keyword evidence="3" id="KW-0808">Transferase</keyword>
<reference evidence="3" key="1">
    <citation type="submission" date="2019-11" db="EMBL/GenBank/DDBJ databases">
        <title>Acidithiobacillus ferrianus sp. nov.: a facultatively anaerobic and extremely acidophilic chemolithoautotroph.</title>
        <authorList>
            <person name="Norris P.R."/>
            <person name="Falagan C."/>
            <person name="Moya-Beltran A."/>
            <person name="Castro M."/>
            <person name="Quatrini R."/>
            <person name="Johnson D.B."/>
        </authorList>
    </citation>
    <scope>NUCLEOTIDE SEQUENCE [LARGE SCALE GENOMIC DNA]</scope>
    <source>
        <strain evidence="3">MG</strain>
    </source>
</reference>
<dbReference type="EMBL" id="WNJL01000022">
    <property type="protein sequence ID" value="NDU41896.1"/>
    <property type="molecule type" value="Genomic_DNA"/>
</dbReference>
<proteinExistence type="predicted"/>
<protein>
    <submittedName>
        <fullName evidence="3">Glycosyltransferase</fullName>
    </submittedName>
</protein>
<gene>
    <name evidence="3" type="ORF">GL267_04325</name>
</gene>
<organism evidence="3">
    <name type="scientific">Acidithiobacillus ferrianus</name>
    <dbReference type="NCBI Taxonomy" id="2678518"/>
    <lineage>
        <taxon>Bacteria</taxon>
        <taxon>Pseudomonadati</taxon>
        <taxon>Pseudomonadota</taxon>
        <taxon>Acidithiobacillia</taxon>
        <taxon>Acidithiobacillales</taxon>
        <taxon>Acidithiobacillaceae</taxon>
        <taxon>Acidithiobacillus</taxon>
    </lineage>
</organism>
<feature type="domain" description="Glycosyltransferase subfamily 4-like N-terminal" evidence="2">
    <location>
        <begin position="15"/>
        <end position="185"/>
    </location>
</feature>
<dbReference type="CDD" id="cd03801">
    <property type="entry name" value="GT4_PimA-like"/>
    <property type="match status" value="1"/>
</dbReference>
<name>A0A845U3U1_9PROT</name>
<comment type="caution">
    <text evidence="3">The sequence shown here is derived from an EMBL/GenBank/DDBJ whole genome shotgun (WGS) entry which is preliminary data.</text>
</comment>
<feature type="domain" description="Glycosyl transferase family 1" evidence="1">
    <location>
        <begin position="194"/>
        <end position="351"/>
    </location>
</feature>
<evidence type="ECO:0000259" key="2">
    <source>
        <dbReference type="Pfam" id="PF13439"/>
    </source>
</evidence>
<dbReference type="InterPro" id="IPR028098">
    <property type="entry name" value="Glyco_trans_4-like_N"/>
</dbReference>
<evidence type="ECO:0000259" key="1">
    <source>
        <dbReference type="Pfam" id="PF00534"/>
    </source>
</evidence>
<dbReference type="GO" id="GO:0016757">
    <property type="term" value="F:glycosyltransferase activity"/>
    <property type="evidence" value="ECO:0007669"/>
    <property type="project" value="InterPro"/>
</dbReference>
<dbReference type="SUPFAM" id="SSF53756">
    <property type="entry name" value="UDP-Glycosyltransferase/glycogen phosphorylase"/>
    <property type="match status" value="1"/>
</dbReference>
<dbReference type="AlphaFoldDB" id="A0A845U3U1"/>
<dbReference type="Gene3D" id="3.40.50.2000">
    <property type="entry name" value="Glycogen Phosphorylase B"/>
    <property type="match status" value="2"/>
</dbReference>
<dbReference type="RefSeq" id="WP_163096901.1">
    <property type="nucleotide sequence ID" value="NZ_CP127523.1"/>
</dbReference>
<dbReference type="InterPro" id="IPR001296">
    <property type="entry name" value="Glyco_trans_1"/>
</dbReference>
<dbReference type="PANTHER" id="PTHR12526:SF636">
    <property type="entry name" value="BLL3647 PROTEIN"/>
    <property type="match status" value="1"/>
</dbReference>
<dbReference type="Pfam" id="PF00534">
    <property type="entry name" value="Glycos_transf_1"/>
    <property type="match status" value="1"/>
</dbReference>
<evidence type="ECO:0000313" key="3">
    <source>
        <dbReference type="EMBL" id="NDU41896.1"/>
    </source>
</evidence>
<sequence>MKNICLVTHKIKRGDGQGRVNYEIIRAARAYGYQVTVLASECVEEVAQDTGVEWVKIPVDPWISQLLRNQVFAWRSARWLRHHGDRFDLVHANGFITWYPAHINSVHFVHGAWLHSPHSGSVLTGGFKGMYQKSFSLLNAILEKRAFRQADTVVSVSPLVVDELRSIGVPNHKIVMIPNGVDTDEYHPGCGLRSELNIAAEVPLAIFSGDLRSKRKNLETVLAALQEASDWHLLVLGRTEGSAYPALADALGLSRRVHFLGFRRDTAELMRTADVLVFPSRYDPCTLVVAEALSSGVPVITAQSVGAAFQVPEGGGWVLDDPEDGKGIALILRNLAAYDKKQRDDIRARARAAALDYTWSETTKAYLELYERSINSPSRSGAMDMRG</sequence>
<dbReference type="Pfam" id="PF13439">
    <property type="entry name" value="Glyco_transf_4"/>
    <property type="match status" value="1"/>
</dbReference>
<dbReference type="PANTHER" id="PTHR12526">
    <property type="entry name" value="GLYCOSYLTRANSFERASE"/>
    <property type="match status" value="1"/>
</dbReference>
<accession>A0A845U3U1</accession>